<protein>
    <submittedName>
        <fullName evidence="2">Uncharacterized protein</fullName>
    </submittedName>
</protein>
<evidence type="ECO:0000256" key="1">
    <source>
        <dbReference type="SAM" id="SignalP"/>
    </source>
</evidence>
<dbReference type="AlphaFoldDB" id="A0A0P8YEZ8"/>
<accession>A0A0P8YEZ8</accession>
<keyword evidence="1" id="KW-0732">Signal</keyword>
<name>A0A0P8YEZ8_DROAN</name>
<organism evidence="2 3">
    <name type="scientific">Drosophila ananassae</name>
    <name type="common">Fruit fly</name>
    <dbReference type="NCBI Taxonomy" id="7217"/>
    <lineage>
        <taxon>Eukaryota</taxon>
        <taxon>Metazoa</taxon>
        <taxon>Ecdysozoa</taxon>
        <taxon>Arthropoda</taxon>
        <taxon>Hexapoda</taxon>
        <taxon>Insecta</taxon>
        <taxon>Pterygota</taxon>
        <taxon>Neoptera</taxon>
        <taxon>Endopterygota</taxon>
        <taxon>Diptera</taxon>
        <taxon>Brachycera</taxon>
        <taxon>Muscomorpha</taxon>
        <taxon>Ephydroidea</taxon>
        <taxon>Drosophilidae</taxon>
        <taxon>Drosophila</taxon>
        <taxon>Sophophora</taxon>
    </lineage>
</organism>
<proteinExistence type="predicted"/>
<reference evidence="2 3" key="1">
    <citation type="journal article" date="2007" name="Nature">
        <title>Evolution of genes and genomes on the Drosophila phylogeny.</title>
        <authorList>
            <consortium name="Drosophila 12 Genomes Consortium"/>
            <person name="Clark A.G."/>
            <person name="Eisen M.B."/>
            <person name="Smith D.R."/>
            <person name="Bergman C.M."/>
            <person name="Oliver B."/>
            <person name="Markow T.A."/>
            <person name="Kaufman T.C."/>
            <person name="Kellis M."/>
            <person name="Gelbart W."/>
            <person name="Iyer V.N."/>
            <person name="Pollard D.A."/>
            <person name="Sackton T.B."/>
            <person name="Larracuente A.M."/>
            <person name="Singh N.D."/>
            <person name="Abad J.P."/>
            <person name="Abt D.N."/>
            <person name="Adryan B."/>
            <person name="Aguade M."/>
            <person name="Akashi H."/>
            <person name="Anderson W.W."/>
            <person name="Aquadro C.F."/>
            <person name="Ardell D.H."/>
            <person name="Arguello R."/>
            <person name="Artieri C.G."/>
            <person name="Barbash D.A."/>
            <person name="Barker D."/>
            <person name="Barsanti P."/>
            <person name="Batterham P."/>
            <person name="Batzoglou S."/>
            <person name="Begun D."/>
            <person name="Bhutkar A."/>
            <person name="Blanco E."/>
            <person name="Bosak S.A."/>
            <person name="Bradley R.K."/>
            <person name="Brand A.D."/>
            <person name="Brent M.R."/>
            <person name="Brooks A.N."/>
            <person name="Brown R.H."/>
            <person name="Butlin R.K."/>
            <person name="Caggese C."/>
            <person name="Calvi B.R."/>
            <person name="Bernardo de Carvalho A."/>
            <person name="Caspi A."/>
            <person name="Castrezana S."/>
            <person name="Celniker S.E."/>
            <person name="Chang J.L."/>
            <person name="Chapple C."/>
            <person name="Chatterji S."/>
            <person name="Chinwalla A."/>
            <person name="Civetta A."/>
            <person name="Clifton S.W."/>
            <person name="Comeron J.M."/>
            <person name="Costello J.C."/>
            <person name="Coyne J.A."/>
            <person name="Daub J."/>
            <person name="David R.G."/>
            <person name="Delcher A.L."/>
            <person name="Delehaunty K."/>
            <person name="Do C.B."/>
            <person name="Ebling H."/>
            <person name="Edwards K."/>
            <person name="Eickbush T."/>
            <person name="Evans J.D."/>
            <person name="Filipski A."/>
            <person name="Findeiss S."/>
            <person name="Freyhult E."/>
            <person name="Fulton L."/>
            <person name="Fulton R."/>
            <person name="Garcia A.C."/>
            <person name="Gardiner A."/>
            <person name="Garfield D.A."/>
            <person name="Garvin B.E."/>
            <person name="Gibson G."/>
            <person name="Gilbert D."/>
            <person name="Gnerre S."/>
            <person name="Godfrey J."/>
            <person name="Good R."/>
            <person name="Gotea V."/>
            <person name="Gravely B."/>
            <person name="Greenberg A.J."/>
            <person name="Griffiths-Jones S."/>
            <person name="Gross S."/>
            <person name="Guigo R."/>
            <person name="Gustafson E.A."/>
            <person name="Haerty W."/>
            <person name="Hahn M.W."/>
            <person name="Halligan D.L."/>
            <person name="Halpern A.L."/>
            <person name="Halter G.M."/>
            <person name="Han M.V."/>
            <person name="Heger A."/>
            <person name="Hillier L."/>
            <person name="Hinrichs A.S."/>
            <person name="Holmes I."/>
            <person name="Hoskins R.A."/>
            <person name="Hubisz M.J."/>
            <person name="Hultmark D."/>
            <person name="Huntley M.A."/>
            <person name="Jaffe D.B."/>
            <person name="Jagadeeshan S."/>
            <person name="Jeck W.R."/>
            <person name="Johnson J."/>
            <person name="Jones C.D."/>
            <person name="Jordan W.C."/>
            <person name="Karpen G.H."/>
            <person name="Kataoka E."/>
            <person name="Keightley P.D."/>
            <person name="Kheradpour P."/>
            <person name="Kirkness E.F."/>
            <person name="Koerich L.B."/>
            <person name="Kristiansen K."/>
            <person name="Kudrna D."/>
            <person name="Kulathinal R.J."/>
            <person name="Kumar S."/>
            <person name="Kwok R."/>
            <person name="Lander E."/>
            <person name="Langley C.H."/>
            <person name="Lapoint R."/>
            <person name="Lazzaro B.P."/>
            <person name="Lee S.J."/>
            <person name="Levesque L."/>
            <person name="Li R."/>
            <person name="Lin C.F."/>
            <person name="Lin M.F."/>
            <person name="Lindblad-Toh K."/>
            <person name="Llopart A."/>
            <person name="Long M."/>
            <person name="Low L."/>
            <person name="Lozovsky E."/>
            <person name="Lu J."/>
            <person name="Luo M."/>
            <person name="Machado C.A."/>
            <person name="Makalowski W."/>
            <person name="Marzo M."/>
            <person name="Matsuda M."/>
            <person name="Matzkin L."/>
            <person name="McAllister B."/>
            <person name="McBride C.S."/>
            <person name="McKernan B."/>
            <person name="McKernan K."/>
            <person name="Mendez-Lago M."/>
            <person name="Minx P."/>
            <person name="Mollenhauer M.U."/>
            <person name="Montooth K."/>
            <person name="Mount S.M."/>
            <person name="Mu X."/>
            <person name="Myers E."/>
            <person name="Negre B."/>
            <person name="Newfeld S."/>
            <person name="Nielsen R."/>
            <person name="Noor M.A."/>
            <person name="O'Grady P."/>
            <person name="Pachter L."/>
            <person name="Papaceit M."/>
            <person name="Parisi M.J."/>
            <person name="Parisi M."/>
            <person name="Parts L."/>
            <person name="Pedersen J.S."/>
            <person name="Pesole G."/>
            <person name="Phillippy A.M."/>
            <person name="Ponting C.P."/>
            <person name="Pop M."/>
            <person name="Porcelli D."/>
            <person name="Powell J.R."/>
            <person name="Prohaska S."/>
            <person name="Pruitt K."/>
            <person name="Puig M."/>
            <person name="Quesneville H."/>
            <person name="Ram K.R."/>
            <person name="Rand D."/>
            <person name="Rasmussen M.D."/>
            <person name="Reed L.K."/>
            <person name="Reenan R."/>
            <person name="Reily A."/>
            <person name="Remington K.A."/>
            <person name="Rieger T.T."/>
            <person name="Ritchie M.G."/>
            <person name="Robin C."/>
            <person name="Rogers Y.H."/>
            <person name="Rohde C."/>
            <person name="Rozas J."/>
            <person name="Rubenfield M.J."/>
            <person name="Ruiz A."/>
            <person name="Russo S."/>
            <person name="Salzberg S.L."/>
            <person name="Sanchez-Gracia A."/>
            <person name="Saranga D.J."/>
            <person name="Sato H."/>
            <person name="Schaeffer S.W."/>
            <person name="Schatz M.C."/>
            <person name="Schlenke T."/>
            <person name="Schwartz R."/>
            <person name="Segarra C."/>
            <person name="Singh R.S."/>
            <person name="Sirot L."/>
            <person name="Sirota M."/>
            <person name="Sisneros N.B."/>
            <person name="Smith C.D."/>
            <person name="Smith T.F."/>
            <person name="Spieth J."/>
            <person name="Stage D.E."/>
            <person name="Stark A."/>
            <person name="Stephan W."/>
            <person name="Strausberg R.L."/>
            <person name="Strempel S."/>
            <person name="Sturgill D."/>
            <person name="Sutton G."/>
            <person name="Sutton G.G."/>
            <person name="Tao W."/>
            <person name="Teichmann S."/>
            <person name="Tobari Y.N."/>
            <person name="Tomimura Y."/>
            <person name="Tsolas J.M."/>
            <person name="Valente V.L."/>
            <person name="Venter E."/>
            <person name="Venter J.C."/>
            <person name="Vicario S."/>
            <person name="Vieira F.G."/>
            <person name="Vilella A.J."/>
            <person name="Villasante A."/>
            <person name="Walenz B."/>
            <person name="Wang J."/>
            <person name="Wasserman M."/>
            <person name="Watts T."/>
            <person name="Wilson D."/>
            <person name="Wilson R.K."/>
            <person name="Wing R.A."/>
            <person name="Wolfner M.F."/>
            <person name="Wong A."/>
            <person name="Wong G.K."/>
            <person name="Wu C.I."/>
            <person name="Wu G."/>
            <person name="Yamamoto D."/>
            <person name="Yang H.P."/>
            <person name="Yang S.P."/>
            <person name="Yorke J.A."/>
            <person name="Yoshida K."/>
            <person name="Zdobnov E."/>
            <person name="Zhang P."/>
            <person name="Zhang Y."/>
            <person name="Zimin A.V."/>
            <person name="Baldwin J."/>
            <person name="Abdouelleil A."/>
            <person name="Abdulkadir J."/>
            <person name="Abebe A."/>
            <person name="Abera B."/>
            <person name="Abreu J."/>
            <person name="Acer S.C."/>
            <person name="Aftuck L."/>
            <person name="Alexander A."/>
            <person name="An P."/>
            <person name="Anderson E."/>
            <person name="Anderson S."/>
            <person name="Arachi H."/>
            <person name="Azer M."/>
            <person name="Bachantsang P."/>
            <person name="Barry A."/>
            <person name="Bayul T."/>
            <person name="Berlin A."/>
            <person name="Bessette D."/>
            <person name="Bloom T."/>
            <person name="Blye J."/>
            <person name="Boguslavskiy L."/>
            <person name="Bonnet C."/>
            <person name="Boukhgalter B."/>
            <person name="Bourzgui I."/>
            <person name="Brown A."/>
            <person name="Cahill P."/>
            <person name="Channer S."/>
            <person name="Cheshatsang Y."/>
            <person name="Chuda L."/>
            <person name="Citroen M."/>
            <person name="Collymore A."/>
            <person name="Cooke P."/>
            <person name="Costello M."/>
            <person name="D'Aco K."/>
            <person name="Daza R."/>
            <person name="De Haan G."/>
            <person name="DeGray S."/>
            <person name="DeMaso C."/>
            <person name="Dhargay N."/>
            <person name="Dooley K."/>
            <person name="Dooley E."/>
            <person name="Doricent M."/>
            <person name="Dorje P."/>
            <person name="Dorjee K."/>
            <person name="Dupes A."/>
            <person name="Elong R."/>
            <person name="Falk J."/>
            <person name="Farina A."/>
            <person name="Faro S."/>
            <person name="Ferguson D."/>
            <person name="Fisher S."/>
            <person name="Foley C.D."/>
            <person name="Franke A."/>
            <person name="Friedrich D."/>
            <person name="Gadbois L."/>
            <person name="Gearin G."/>
            <person name="Gearin C.R."/>
            <person name="Giannoukos G."/>
            <person name="Goode T."/>
            <person name="Graham J."/>
            <person name="Grandbois E."/>
            <person name="Grewal S."/>
            <person name="Gyaltsen K."/>
            <person name="Hafez N."/>
            <person name="Hagos B."/>
            <person name="Hall J."/>
            <person name="Henson C."/>
            <person name="Hollinger A."/>
            <person name="Honan T."/>
            <person name="Huard M.D."/>
            <person name="Hughes L."/>
            <person name="Hurhula B."/>
            <person name="Husby M.E."/>
            <person name="Kamat A."/>
            <person name="Kanga B."/>
            <person name="Kashin S."/>
            <person name="Khazanovich D."/>
            <person name="Kisner P."/>
            <person name="Lance K."/>
            <person name="Lara M."/>
            <person name="Lee W."/>
            <person name="Lennon N."/>
            <person name="Letendre F."/>
            <person name="LeVine R."/>
            <person name="Lipovsky A."/>
            <person name="Liu X."/>
            <person name="Liu J."/>
            <person name="Liu S."/>
            <person name="Lokyitsang T."/>
            <person name="Lokyitsang Y."/>
            <person name="Lubonja R."/>
            <person name="Lui A."/>
            <person name="MacDonald P."/>
            <person name="Magnisalis V."/>
            <person name="Maru K."/>
            <person name="Matthews C."/>
            <person name="McCusker W."/>
            <person name="McDonough S."/>
            <person name="Mehta T."/>
            <person name="Meldrim J."/>
            <person name="Meneus L."/>
            <person name="Mihai O."/>
            <person name="Mihalev A."/>
            <person name="Mihova T."/>
            <person name="Mittelman R."/>
            <person name="Mlenga V."/>
            <person name="Montmayeur A."/>
            <person name="Mulrain L."/>
            <person name="Navidi A."/>
            <person name="Naylor J."/>
            <person name="Negash T."/>
            <person name="Nguyen T."/>
            <person name="Nguyen N."/>
            <person name="Nicol R."/>
            <person name="Norbu C."/>
            <person name="Norbu N."/>
            <person name="Novod N."/>
            <person name="O'Neill B."/>
            <person name="Osman S."/>
            <person name="Markiewicz E."/>
            <person name="Oyono O.L."/>
            <person name="Patti C."/>
            <person name="Phunkhang P."/>
            <person name="Pierre F."/>
            <person name="Priest M."/>
            <person name="Raghuraman S."/>
            <person name="Rege F."/>
            <person name="Reyes R."/>
            <person name="Rise C."/>
            <person name="Rogov P."/>
            <person name="Ross K."/>
            <person name="Ryan E."/>
            <person name="Settipalli S."/>
            <person name="Shea T."/>
            <person name="Sherpa N."/>
            <person name="Shi L."/>
            <person name="Shih D."/>
            <person name="Sparrow T."/>
            <person name="Spaulding J."/>
            <person name="Stalker J."/>
            <person name="Stange-Thomann N."/>
            <person name="Stavropoulos S."/>
            <person name="Stone C."/>
            <person name="Strader C."/>
            <person name="Tesfaye S."/>
            <person name="Thomson T."/>
            <person name="Thoulutsang Y."/>
            <person name="Thoulutsang D."/>
            <person name="Topham K."/>
            <person name="Topping I."/>
            <person name="Tsamla T."/>
            <person name="Vassiliev H."/>
            <person name="Vo A."/>
            <person name="Wangchuk T."/>
            <person name="Wangdi T."/>
            <person name="Weiand M."/>
            <person name="Wilkinson J."/>
            <person name="Wilson A."/>
            <person name="Yadav S."/>
            <person name="Young G."/>
            <person name="Yu Q."/>
            <person name="Zembek L."/>
            <person name="Zhong D."/>
            <person name="Zimmer A."/>
            <person name="Zwirko Z."/>
            <person name="Jaffe D.B."/>
            <person name="Alvarez P."/>
            <person name="Brockman W."/>
            <person name="Butler J."/>
            <person name="Chin C."/>
            <person name="Gnerre S."/>
            <person name="Grabherr M."/>
            <person name="Kleber M."/>
            <person name="Mauceli E."/>
            <person name="MacCallum I."/>
        </authorList>
    </citation>
    <scope>NUCLEOTIDE SEQUENCE [LARGE SCALE GENOMIC DNA]</scope>
    <source>
        <strain evidence="3">Tucson 14024-0371.13</strain>
    </source>
</reference>
<evidence type="ECO:0000313" key="2">
    <source>
        <dbReference type="EMBL" id="KPU79982.1"/>
    </source>
</evidence>
<feature type="chain" id="PRO_5006154447" evidence="1">
    <location>
        <begin position="22"/>
        <end position="86"/>
    </location>
</feature>
<sequence length="86" mass="9659">MGLRNLFKVVLLSAIIAASLGETANRYLTGVEVDIHNYFLCIKQKESQTPEGPLLSHPPSCDPFLDRLAYSWSQKRQGRPSKTKIN</sequence>
<dbReference type="Proteomes" id="UP000007801">
    <property type="component" value="Unassembled WGS sequence"/>
</dbReference>
<feature type="signal peptide" evidence="1">
    <location>
        <begin position="1"/>
        <end position="21"/>
    </location>
</feature>
<evidence type="ECO:0000313" key="3">
    <source>
        <dbReference type="Proteomes" id="UP000007801"/>
    </source>
</evidence>
<keyword evidence="3" id="KW-1185">Reference proteome</keyword>
<dbReference type="InParanoid" id="A0A0P8YEZ8"/>
<gene>
    <name evidence="2" type="primary">Dana\GF26891</name>
    <name evidence="2" type="ORF">GF26891</name>
</gene>
<dbReference type="EMBL" id="CH902617">
    <property type="protein sequence ID" value="KPU79982.1"/>
    <property type="molecule type" value="Genomic_DNA"/>
</dbReference>